<dbReference type="Proteomes" id="UP001196413">
    <property type="component" value="Unassembled WGS sequence"/>
</dbReference>
<feature type="region of interest" description="Disordered" evidence="1">
    <location>
        <begin position="47"/>
        <end position="96"/>
    </location>
</feature>
<evidence type="ECO:0000256" key="1">
    <source>
        <dbReference type="SAM" id="MobiDB-lite"/>
    </source>
</evidence>
<sequence length="108" mass="12340">MVDASTKTNALVRNEVRVHRCMRNHRQLCDSCRKLIRNDVIGRLGRVRREISTSNKSESSANNSSNGFETESDLLFNGGSESGENLVNDRDAKDQRSYLEDRFSFRTL</sequence>
<gene>
    <name evidence="2" type="ORF">KIN20_035933</name>
</gene>
<evidence type="ECO:0000313" key="3">
    <source>
        <dbReference type="Proteomes" id="UP001196413"/>
    </source>
</evidence>
<name>A0AAD5RBX6_PARTN</name>
<dbReference type="EMBL" id="JAHQIW010007303">
    <property type="protein sequence ID" value="KAJ1373517.1"/>
    <property type="molecule type" value="Genomic_DNA"/>
</dbReference>
<feature type="compositionally biased region" description="Basic and acidic residues" evidence="1">
    <location>
        <begin position="87"/>
        <end position="96"/>
    </location>
</feature>
<comment type="caution">
    <text evidence="2">The sequence shown here is derived from an EMBL/GenBank/DDBJ whole genome shotgun (WGS) entry which is preliminary data.</text>
</comment>
<reference evidence="2" key="1">
    <citation type="submission" date="2021-06" db="EMBL/GenBank/DDBJ databases">
        <title>Parelaphostrongylus tenuis whole genome reference sequence.</title>
        <authorList>
            <person name="Garwood T.J."/>
            <person name="Larsen P.A."/>
            <person name="Fountain-Jones N.M."/>
            <person name="Garbe J.R."/>
            <person name="Macchietto M.G."/>
            <person name="Kania S.A."/>
            <person name="Gerhold R.W."/>
            <person name="Richards J.E."/>
            <person name="Wolf T.M."/>
        </authorList>
    </citation>
    <scope>NUCLEOTIDE SEQUENCE</scope>
    <source>
        <strain evidence="2">MNPRO001-30</strain>
        <tissue evidence="2">Meninges</tissue>
    </source>
</reference>
<organism evidence="2 3">
    <name type="scientific">Parelaphostrongylus tenuis</name>
    <name type="common">Meningeal worm</name>
    <dbReference type="NCBI Taxonomy" id="148309"/>
    <lineage>
        <taxon>Eukaryota</taxon>
        <taxon>Metazoa</taxon>
        <taxon>Ecdysozoa</taxon>
        <taxon>Nematoda</taxon>
        <taxon>Chromadorea</taxon>
        <taxon>Rhabditida</taxon>
        <taxon>Rhabditina</taxon>
        <taxon>Rhabditomorpha</taxon>
        <taxon>Strongyloidea</taxon>
        <taxon>Metastrongylidae</taxon>
        <taxon>Parelaphostrongylus</taxon>
    </lineage>
</organism>
<accession>A0AAD5RBX6</accession>
<evidence type="ECO:0000313" key="2">
    <source>
        <dbReference type="EMBL" id="KAJ1373517.1"/>
    </source>
</evidence>
<keyword evidence="3" id="KW-1185">Reference proteome</keyword>
<proteinExistence type="predicted"/>
<dbReference type="AlphaFoldDB" id="A0AAD5RBX6"/>
<protein>
    <submittedName>
        <fullName evidence="2">Uncharacterized protein</fullName>
    </submittedName>
</protein>
<feature type="compositionally biased region" description="Low complexity" evidence="1">
    <location>
        <begin position="52"/>
        <end position="66"/>
    </location>
</feature>